<evidence type="ECO:0000256" key="1">
    <source>
        <dbReference type="SAM" id="Phobius"/>
    </source>
</evidence>
<organism evidence="3 4">
    <name type="scientific">Ornithinibacillus xuwenensis</name>
    <dbReference type="NCBI Taxonomy" id="3144668"/>
    <lineage>
        <taxon>Bacteria</taxon>
        <taxon>Bacillati</taxon>
        <taxon>Bacillota</taxon>
        <taxon>Bacilli</taxon>
        <taxon>Bacillales</taxon>
        <taxon>Bacillaceae</taxon>
        <taxon>Ornithinibacillus</taxon>
    </lineage>
</organism>
<proteinExistence type="predicted"/>
<comment type="caution">
    <text evidence="3">The sequence shown here is derived from an EMBL/GenBank/DDBJ whole genome shotgun (WGS) entry which is preliminary data.</text>
</comment>
<accession>A0ABU9XLV6</accession>
<dbReference type="Pfam" id="PF13273">
    <property type="entry name" value="DUF4064"/>
    <property type="match status" value="1"/>
</dbReference>
<feature type="transmembrane region" description="Helical" evidence="1">
    <location>
        <begin position="104"/>
        <end position="133"/>
    </location>
</feature>
<feature type="domain" description="DUF4064" evidence="2">
    <location>
        <begin position="3"/>
        <end position="114"/>
    </location>
</feature>
<feature type="transmembrane region" description="Helical" evidence="1">
    <location>
        <begin position="12"/>
        <end position="31"/>
    </location>
</feature>
<dbReference type="InterPro" id="IPR025273">
    <property type="entry name" value="DUF4064"/>
</dbReference>
<protein>
    <submittedName>
        <fullName evidence="3">DUF4064 domain-containing protein</fullName>
    </submittedName>
</protein>
<sequence length="145" mass="15665">MMKRTAEITLGIIGTVFYVFSVLLGALRIWMENNKGFLYDYLVDNQDEFALTQGDLDMIQEMFDRSLASGGILLVIMPILAIILGIVAMVLLKGNKNPIAAGIIFIATGVVYVIVTIGGGILSGILFLIAGILCLTRKPNTIIEG</sequence>
<evidence type="ECO:0000313" key="3">
    <source>
        <dbReference type="EMBL" id="MEN2769241.1"/>
    </source>
</evidence>
<dbReference type="Proteomes" id="UP001444625">
    <property type="component" value="Unassembled WGS sequence"/>
</dbReference>
<keyword evidence="1" id="KW-0472">Membrane</keyword>
<evidence type="ECO:0000313" key="4">
    <source>
        <dbReference type="Proteomes" id="UP001444625"/>
    </source>
</evidence>
<gene>
    <name evidence="3" type="ORF">ABC228_18925</name>
</gene>
<reference evidence="3 4" key="1">
    <citation type="submission" date="2024-05" db="EMBL/GenBank/DDBJ databases">
        <authorList>
            <person name="Haq I."/>
            <person name="Ullah Z."/>
            <person name="Ahmad R."/>
            <person name="Li M."/>
            <person name="Tong Y."/>
        </authorList>
    </citation>
    <scope>NUCLEOTIDE SEQUENCE [LARGE SCALE GENOMIC DNA]</scope>
    <source>
        <strain evidence="3 4">16A2E</strain>
    </source>
</reference>
<dbReference type="EMBL" id="JBDIML010000012">
    <property type="protein sequence ID" value="MEN2769241.1"/>
    <property type="molecule type" value="Genomic_DNA"/>
</dbReference>
<feature type="transmembrane region" description="Helical" evidence="1">
    <location>
        <begin position="67"/>
        <end position="92"/>
    </location>
</feature>
<evidence type="ECO:0000259" key="2">
    <source>
        <dbReference type="Pfam" id="PF13273"/>
    </source>
</evidence>
<keyword evidence="1" id="KW-0812">Transmembrane</keyword>
<name>A0ABU9XLV6_9BACI</name>
<keyword evidence="1" id="KW-1133">Transmembrane helix</keyword>
<keyword evidence="4" id="KW-1185">Reference proteome</keyword>
<dbReference type="RefSeq" id="WP_345826735.1">
    <property type="nucleotide sequence ID" value="NZ_JBDIML010000012.1"/>
</dbReference>